<comment type="caution">
    <text evidence="3">The sequence shown here is derived from an EMBL/GenBank/DDBJ whole genome shotgun (WGS) entry which is preliminary data.</text>
</comment>
<keyword evidence="4" id="KW-1185">Reference proteome</keyword>
<proteinExistence type="predicted"/>
<feature type="signal peptide" evidence="2">
    <location>
        <begin position="1"/>
        <end position="22"/>
    </location>
</feature>
<sequence>MRRTYTLLYMTPLLVAMNFASCQNRQTGSIQTKEAKDSSFVTDSAQSEKSIKSETETEEHKHFQELMNSVIKDDAAAFAHMTSYPIMRTYPMKWIEDSTDMVKFFSIMADDSLKSILKKTTPDMWEQVGWRGYTFRNGEYFWDEGYTLSGINYVSRKEDTLRKQLIHRDLATLHPSLKTKQLVPFACFFDKNNHAIYRVDLLGAEDMYDENAKYRMAVYLRNSDLRGKPDYVLDMDFSLEGSAGVRVYEASDQKGNKISFYVNFYEQTNDFEAKVKLGSKERKHHIDRTYWLDYFDTHQTKKRK</sequence>
<evidence type="ECO:0000256" key="1">
    <source>
        <dbReference type="SAM" id="MobiDB-lite"/>
    </source>
</evidence>
<dbReference type="Proteomes" id="UP001465717">
    <property type="component" value="Unassembled WGS sequence"/>
</dbReference>
<evidence type="ECO:0000313" key="4">
    <source>
        <dbReference type="Proteomes" id="UP001465717"/>
    </source>
</evidence>
<evidence type="ECO:0000313" key="3">
    <source>
        <dbReference type="EMBL" id="MEQ2508580.1"/>
    </source>
</evidence>
<gene>
    <name evidence="3" type="ORF">AAAT87_09865</name>
</gene>
<dbReference type="EMBL" id="JBBNGE010000032">
    <property type="protein sequence ID" value="MEQ2508580.1"/>
    <property type="molecule type" value="Genomic_DNA"/>
</dbReference>
<feature type="compositionally biased region" description="Basic and acidic residues" evidence="1">
    <location>
        <begin position="49"/>
        <end position="58"/>
    </location>
</feature>
<keyword evidence="2" id="KW-0732">Signal</keyword>
<feature type="chain" id="PRO_5046238933" description="Lipoprotein" evidence="2">
    <location>
        <begin position="23"/>
        <end position="304"/>
    </location>
</feature>
<evidence type="ECO:0008006" key="5">
    <source>
        <dbReference type="Google" id="ProtNLM"/>
    </source>
</evidence>
<name>A0ABV1FZI9_9BACT</name>
<reference evidence="3 4" key="1">
    <citation type="submission" date="2024-04" db="EMBL/GenBank/DDBJ databases">
        <title>Human intestinal bacterial collection.</title>
        <authorList>
            <person name="Pauvert C."/>
            <person name="Hitch T.C.A."/>
            <person name="Clavel T."/>
        </authorList>
    </citation>
    <scope>NUCLEOTIDE SEQUENCE [LARGE SCALE GENOMIC DNA]</scope>
    <source>
        <strain evidence="3 4">CLA-AA-H174</strain>
    </source>
</reference>
<accession>A0ABV1FZI9</accession>
<feature type="region of interest" description="Disordered" evidence="1">
    <location>
        <begin position="30"/>
        <end position="58"/>
    </location>
</feature>
<protein>
    <recommendedName>
        <fullName evidence="5">Lipoprotein</fullName>
    </recommendedName>
</protein>
<evidence type="ECO:0000256" key="2">
    <source>
        <dbReference type="SAM" id="SignalP"/>
    </source>
</evidence>
<dbReference type="RefSeq" id="WP_349226309.1">
    <property type="nucleotide sequence ID" value="NZ_JBBNFG020000004.1"/>
</dbReference>
<organism evidence="3 4">
    <name type="scientific">Segatella sinensis</name>
    <dbReference type="NCBI Taxonomy" id="3085167"/>
    <lineage>
        <taxon>Bacteria</taxon>
        <taxon>Pseudomonadati</taxon>
        <taxon>Bacteroidota</taxon>
        <taxon>Bacteroidia</taxon>
        <taxon>Bacteroidales</taxon>
        <taxon>Prevotellaceae</taxon>
        <taxon>Segatella</taxon>
    </lineage>
</organism>